<dbReference type="InterPro" id="IPR036890">
    <property type="entry name" value="HATPase_C_sf"/>
</dbReference>
<dbReference type="FunFam" id="3.30.565.10:FF:000010">
    <property type="entry name" value="Sensor histidine kinase RcsC"/>
    <property type="match status" value="1"/>
</dbReference>
<organism evidence="9 10">
    <name type="scientific">Polaribacter pectinis</name>
    <dbReference type="NCBI Taxonomy" id="2738844"/>
    <lineage>
        <taxon>Bacteria</taxon>
        <taxon>Pseudomonadati</taxon>
        <taxon>Bacteroidota</taxon>
        <taxon>Flavobacteriia</taxon>
        <taxon>Flavobacteriales</taxon>
        <taxon>Flavobacteriaceae</taxon>
    </lineage>
</organism>
<gene>
    <name evidence="9" type="ORF">H9W90_05970</name>
</gene>
<evidence type="ECO:0000256" key="2">
    <source>
        <dbReference type="ARBA" id="ARBA00012438"/>
    </source>
</evidence>
<name>A0A7G9LDG5_9FLAO</name>
<keyword evidence="3 6" id="KW-0597">Phosphoprotein</keyword>
<dbReference type="KEGG" id="ppec:H9W90_05970"/>
<dbReference type="CDD" id="cd16922">
    <property type="entry name" value="HATPase_EvgS-ArcB-TorS-like"/>
    <property type="match status" value="1"/>
</dbReference>
<dbReference type="CDD" id="cd17546">
    <property type="entry name" value="REC_hyHK_CKI1_RcsC-like"/>
    <property type="match status" value="1"/>
</dbReference>
<dbReference type="SMART" id="SM00388">
    <property type="entry name" value="HisKA"/>
    <property type="match status" value="1"/>
</dbReference>
<dbReference type="InterPro" id="IPR001789">
    <property type="entry name" value="Sig_transdc_resp-reg_receiver"/>
</dbReference>
<evidence type="ECO:0000313" key="9">
    <source>
        <dbReference type="EMBL" id="QNM86664.1"/>
    </source>
</evidence>
<evidence type="ECO:0000256" key="5">
    <source>
        <dbReference type="ARBA" id="ARBA00022777"/>
    </source>
</evidence>
<dbReference type="EMBL" id="CP060695">
    <property type="protein sequence ID" value="QNM86664.1"/>
    <property type="molecule type" value="Genomic_DNA"/>
</dbReference>
<evidence type="ECO:0000256" key="4">
    <source>
        <dbReference type="ARBA" id="ARBA00022679"/>
    </source>
</evidence>
<dbReference type="Gene3D" id="3.40.50.2300">
    <property type="match status" value="1"/>
</dbReference>
<evidence type="ECO:0000256" key="3">
    <source>
        <dbReference type="ARBA" id="ARBA00022553"/>
    </source>
</evidence>
<dbReference type="RefSeq" id="WP_187483540.1">
    <property type="nucleotide sequence ID" value="NZ_CP060695.1"/>
</dbReference>
<dbReference type="AlphaFoldDB" id="A0A7G9LDG5"/>
<dbReference type="PROSITE" id="PS50110">
    <property type="entry name" value="RESPONSE_REGULATORY"/>
    <property type="match status" value="1"/>
</dbReference>
<reference evidence="9 10" key="1">
    <citation type="submission" date="2020-08" db="EMBL/GenBank/DDBJ databases">
        <title>Polaribacter sp. L12M9 isolated from gut of the Korean scallop.</title>
        <authorList>
            <person name="Jeong Y.S."/>
        </authorList>
    </citation>
    <scope>NUCLEOTIDE SEQUENCE [LARGE SCALE GENOMIC DNA]</scope>
    <source>
        <strain evidence="9 10">L12M9</strain>
    </source>
</reference>
<keyword evidence="4" id="KW-0808">Transferase</keyword>
<dbReference type="PROSITE" id="PS50109">
    <property type="entry name" value="HIS_KIN"/>
    <property type="match status" value="1"/>
</dbReference>
<evidence type="ECO:0000259" key="7">
    <source>
        <dbReference type="PROSITE" id="PS50109"/>
    </source>
</evidence>
<dbReference type="SUPFAM" id="SSF55874">
    <property type="entry name" value="ATPase domain of HSP90 chaperone/DNA topoisomerase II/histidine kinase"/>
    <property type="match status" value="1"/>
</dbReference>
<protein>
    <recommendedName>
        <fullName evidence="2">histidine kinase</fullName>
        <ecNumber evidence="2">2.7.13.3</ecNumber>
    </recommendedName>
</protein>
<keyword evidence="5" id="KW-0418">Kinase</keyword>
<dbReference type="InterPro" id="IPR003661">
    <property type="entry name" value="HisK_dim/P_dom"/>
</dbReference>
<dbReference type="PANTHER" id="PTHR43047">
    <property type="entry name" value="TWO-COMPONENT HISTIDINE PROTEIN KINASE"/>
    <property type="match status" value="1"/>
</dbReference>
<dbReference type="GO" id="GO:0000155">
    <property type="term" value="F:phosphorelay sensor kinase activity"/>
    <property type="evidence" value="ECO:0007669"/>
    <property type="project" value="InterPro"/>
</dbReference>
<dbReference type="SMART" id="SM00387">
    <property type="entry name" value="HATPase_c"/>
    <property type="match status" value="1"/>
</dbReference>
<dbReference type="InterPro" id="IPR004358">
    <property type="entry name" value="Sig_transdc_His_kin-like_C"/>
</dbReference>
<dbReference type="CDD" id="cd00082">
    <property type="entry name" value="HisKA"/>
    <property type="match status" value="1"/>
</dbReference>
<dbReference type="PANTHER" id="PTHR43047:SF64">
    <property type="entry name" value="HISTIDINE KINASE CONTAINING CHEY-HOMOLOGOUS RECEIVER DOMAIN AND PAS DOMAIN-RELATED"/>
    <property type="match status" value="1"/>
</dbReference>
<dbReference type="Pfam" id="PF00072">
    <property type="entry name" value="Response_reg"/>
    <property type="match status" value="1"/>
</dbReference>
<dbReference type="InterPro" id="IPR005467">
    <property type="entry name" value="His_kinase_dom"/>
</dbReference>
<evidence type="ECO:0000313" key="10">
    <source>
        <dbReference type="Proteomes" id="UP000515808"/>
    </source>
</evidence>
<dbReference type="InterPro" id="IPR011006">
    <property type="entry name" value="CheY-like_superfamily"/>
</dbReference>
<dbReference type="Gene3D" id="1.10.287.130">
    <property type="match status" value="1"/>
</dbReference>
<evidence type="ECO:0000256" key="1">
    <source>
        <dbReference type="ARBA" id="ARBA00000085"/>
    </source>
</evidence>
<dbReference type="SMART" id="SM00448">
    <property type="entry name" value="REC"/>
    <property type="match status" value="1"/>
</dbReference>
<feature type="modified residue" description="4-aspartylphosphate" evidence="6">
    <location>
        <position position="436"/>
    </location>
</feature>
<dbReference type="Pfam" id="PF00512">
    <property type="entry name" value="HisKA"/>
    <property type="match status" value="1"/>
</dbReference>
<dbReference type="Pfam" id="PF02518">
    <property type="entry name" value="HATPase_c"/>
    <property type="match status" value="1"/>
</dbReference>
<accession>A0A7G9LDG5</accession>
<evidence type="ECO:0000259" key="8">
    <source>
        <dbReference type="PROSITE" id="PS50110"/>
    </source>
</evidence>
<dbReference type="Proteomes" id="UP000515808">
    <property type="component" value="Chromosome"/>
</dbReference>
<dbReference type="SUPFAM" id="SSF52172">
    <property type="entry name" value="CheY-like"/>
    <property type="match status" value="1"/>
</dbReference>
<comment type="catalytic activity">
    <reaction evidence="1">
        <text>ATP + protein L-histidine = ADP + protein N-phospho-L-histidine.</text>
        <dbReference type="EC" id="2.7.13.3"/>
    </reaction>
</comment>
<evidence type="ECO:0000256" key="6">
    <source>
        <dbReference type="PROSITE-ProRule" id="PRU00169"/>
    </source>
</evidence>
<dbReference type="PRINTS" id="PR00344">
    <property type="entry name" value="BCTRLSENSOR"/>
</dbReference>
<proteinExistence type="predicted"/>
<dbReference type="InterPro" id="IPR003594">
    <property type="entry name" value="HATPase_dom"/>
</dbReference>
<feature type="domain" description="Response regulatory" evidence="8">
    <location>
        <begin position="387"/>
        <end position="504"/>
    </location>
</feature>
<dbReference type="InterPro" id="IPR036097">
    <property type="entry name" value="HisK_dim/P_sf"/>
</dbReference>
<sequence length="504" mass="56900">MIPAKIEDVFLQLTTNSFGVIKSINAGRFAKEEFTIEASIYESCPFLEGILESLPLKESFLLEGMVIVSKENEYNVDVELFKEENTVVVLIHNRTNVYKIVDQLNQNRNDIFFIKRELAEKNIELDKLRKIADKANEEKSRFLAMMSHEVRNPLNVILGYAEMISKEEINKNVQEYSKLLSISGKNLKVIVDDILDLSRIEAGKLELVNSEISIKEIAENCIANYKLQNKNEEVELVLSVSKKIPNIVLGDDVRINQILSNLMSNSLKFTQKGEIALDVRFVSEDENNVNLAFEIKDTGRGMTKEQSSKIFNEYQQNKKSDNRVFGGAGLGLSIVKRLLNAMSGTVSVESELDKGTSFTVQIPFLKAKSQIKKKVIISEKKSLTGKRILVADDDALNQTIVAHILKKEDVKLTLVKDGLEALNKLKSDVFDLVLLDIHMPNITGEQLMQQKKDFNRANIIIPFLALTANTTPEDIERYKNIGFVDVISKPYTAVEFVGKIGEYI</sequence>
<keyword evidence="10" id="KW-1185">Reference proteome</keyword>
<dbReference type="EC" id="2.7.13.3" evidence="2"/>
<dbReference type="Gene3D" id="3.30.565.10">
    <property type="entry name" value="Histidine kinase-like ATPase, C-terminal domain"/>
    <property type="match status" value="1"/>
</dbReference>
<dbReference type="SUPFAM" id="SSF47384">
    <property type="entry name" value="Homodimeric domain of signal transducing histidine kinase"/>
    <property type="match status" value="1"/>
</dbReference>
<feature type="domain" description="Histidine kinase" evidence="7">
    <location>
        <begin position="145"/>
        <end position="366"/>
    </location>
</feature>